<dbReference type="RefSeq" id="WP_290198020.1">
    <property type="nucleotide sequence ID" value="NZ_CP047654.1"/>
</dbReference>
<proteinExistence type="predicted"/>
<comment type="caution">
    <text evidence="4">The sequence shown here is derived from an EMBL/GenBank/DDBJ whole genome shotgun (WGS) entry which is preliminary data.</text>
</comment>
<dbReference type="Pfam" id="PF11181">
    <property type="entry name" value="YflT"/>
    <property type="match status" value="1"/>
</dbReference>
<dbReference type="Proteomes" id="UP001180840">
    <property type="component" value="Unassembled WGS sequence"/>
</dbReference>
<gene>
    <name evidence="4" type="ORF">J2S39_000721</name>
</gene>
<evidence type="ECO:0000313" key="5">
    <source>
        <dbReference type="Proteomes" id="UP001180840"/>
    </source>
</evidence>
<protein>
    <recommendedName>
        <fullName evidence="3">General stress protein 17M-like domain-containing protein</fullName>
    </recommendedName>
</protein>
<evidence type="ECO:0000256" key="2">
    <source>
        <dbReference type="SAM" id="Phobius"/>
    </source>
</evidence>
<dbReference type="EMBL" id="JAVDXZ010000001">
    <property type="protein sequence ID" value="MDR7329045.1"/>
    <property type="molecule type" value="Genomic_DNA"/>
</dbReference>
<keyword evidence="2" id="KW-1133">Transmembrane helix</keyword>
<evidence type="ECO:0000259" key="3">
    <source>
        <dbReference type="Pfam" id="PF11181"/>
    </source>
</evidence>
<organism evidence="4 5">
    <name type="scientific">Corynebacterium guangdongense</name>
    <dbReference type="NCBI Taxonomy" id="1783348"/>
    <lineage>
        <taxon>Bacteria</taxon>
        <taxon>Bacillati</taxon>
        <taxon>Actinomycetota</taxon>
        <taxon>Actinomycetes</taxon>
        <taxon>Mycobacteriales</taxon>
        <taxon>Corynebacteriaceae</taxon>
        <taxon>Corynebacterium</taxon>
    </lineage>
</organism>
<name>A0ABU1ZWA8_9CORY</name>
<feature type="transmembrane region" description="Helical" evidence="2">
    <location>
        <begin position="67"/>
        <end position="89"/>
    </location>
</feature>
<evidence type="ECO:0000313" key="4">
    <source>
        <dbReference type="EMBL" id="MDR7329045.1"/>
    </source>
</evidence>
<keyword evidence="2" id="KW-0472">Membrane</keyword>
<dbReference type="InterPro" id="IPR025889">
    <property type="entry name" value="GSP17M-like_dom"/>
</dbReference>
<keyword evidence="2" id="KW-0812">Transmembrane</keyword>
<keyword evidence="5" id="KW-1185">Reference proteome</keyword>
<accession>A0ABU1ZWA8</accession>
<evidence type="ECO:0000256" key="1">
    <source>
        <dbReference type="SAM" id="MobiDB-lite"/>
    </source>
</evidence>
<feature type="transmembrane region" description="Helical" evidence="2">
    <location>
        <begin position="95"/>
        <end position="118"/>
    </location>
</feature>
<feature type="region of interest" description="Disordered" evidence="1">
    <location>
        <begin position="156"/>
        <end position="176"/>
    </location>
</feature>
<feature type="domain" description="General stress protein 17M-like" evidence="3">
    <location>
        <begin position="19"/>
        <end position="92"/>
    </location>
</feature>
<reference evidence="4" key="1">
    <citation type="submission" date="2023-07" db="EMBL/GenBank/DDBJ databases">
        <title>Sequencing the genomes of 1000 actinobacteria strains.</title>
        <authorList>
            <person name="Klenk H.-P."/>
        </authorList>
    </citation>
    <scope>NUCLEOTIDE SEQUENCE</scope>
    <source>
        <strain evidence="4">DSM 107476</strain>
    </source>
</reference>
<sequence>MATRNPVPSPMERPAGWPVGSFNTYAEAQAAVDNLSDRSFPVENLSIVGVDLIQVEKVTGRLTWGKVLGGGALSGAWMGLFFGVLFAVFSPTVWGPILFGLIIGAIFGMVFAGVSYALTGGDRDFTSMTQIVAGRYDVISAPEHATRARDMIAEMGVGPRRSPQENPYEAPRDPQN</sequence>